<organism evidence="1 2">
    <name type="scientific">Leishmania donovani</name>
    <dbReference type="NCBI Taxonomy" id="5661"/>
    <lineage>
        <taxon>Eukaryota</taxon>
        <taxon>Discoba</taxon>
        <taxon>Euglenozoa</taxon>
        <taxon>Kinetoplastea</taxon>
        <taxon>Metakinetoplastina</taxon>
        <taxon>Trypanosomatida</taxon>
        <taxon>Trypanosomatidae</taxon>
        <taxon>Leishmaniinae</taxon>
        <taxon>Leishmania</taxon>
    </lineage>
</organism>
<reference evidence="1 2" key="1">
    <citation type="journal article" date="2018" name="Sci. Rep.">
        <title>A complete Leishmania donovani reference genome identifies novel genetic variations associated with virulence.</title>
        <authorList>
            <person name="Lypaczewski P."/>
            <person name="Hoshizaki J."/>
            <person name="Zhang W.-W."/>
            <person name="McCall L.-I."/>
            <person name="Torcivia-Rodriguez J."/>
            <person name="Simonyan V."/>
            <person name="Kaur A."/>
            <person name="Dewar K."/>
            <person name="Matlashewski G."/>
        </authorList>
    </citation>
    <scope>NUCLEOTIDE SEQUENCE [LARGE SCALE GENOMIC DNA]</scope>
    <source>
        <strain evidence="1 2">LdCL</strain>
    </source>
</reference>
<accession>A0A3S5H6M8</accession>
<dbReference type="PANTHER" id="PTHR37028">
    <property type="entry name" value="UNNAMED PRODUCT-RELATED"/>
    <property type="match status" value="1"/>
</dbReference>
<keyword evidence="2" id="KW-1185">Reference proteome</keyword>
<dbReference type="PANTHER" id="PTHR37028:SF9">
    <property type="entry name" value="NUCLEAR PROTEIN MDM1"/>
    <property type="match status" value="1"/>
</dbReference>
<dbReference type="VEuPathDB" id="TriTrypDB:LDHU3_13.0080"/>
<dbReference type="VEuPathDB" id="TriTrypDB:LdCL_130005600"/>
<dbReference type="EMBL" id="CP029512">
    <property type="protein sequence ID" value="AYU77080.1"/>
    <property type="molecule type" value="Genomic_DNA"/>
</dbReference>
<dbReference type="AlphaFoldDB" id="A0A3S5H6M8"/>
<proteinExistence type="predicted"/>
<evidence type="ECO:0000313" key="1">
    <source>
        <dbReference type="EMBL" id="AYU77080.1"/>
    </source>
</evidence>
<protein>
    <submittedName>
        <fullName evidence="1">Uncharacterized protein</fullName>
    </submittedName>
</protein>
<dbReference type="Proteomes" id="UP000274082">
    <property type="component" value="Chromosome 13"/>
</dbReference>
<name>A0A3S5H6M8_LEIDO</name>
<sequence length="556" mass="61344">MSCHDVTLLRLSSRAISPFTATAAQVAFTTPQSPRARLSVTPSPTYLEGSAHFHALRYFSHTRMTSPPSPPPSAFLLSFPPPPTHAQTHALIRSFMSHLCAQGASPSFPTLGAATTAVTSDVVCELSPVQSGRPHEAVVRVEDRLLRYGAVYQERLREAQRHKRTSEAAALESIVRPPSPELQRRLFVPTPSLHASAEAARQHRGERQSALLAERATAYTCQPAILPVSREMAASERRRNGWMQLPVGDVLMERHKRAEGHLEEKRQKEVARFSFRATISARARTMKSSRPVVERLYSGSGDSGTDTATFADVTNLRSSRGEKTKTASMATYQRLYEDAVTRRAQDQTHEKLARVRSRNEFCPRTDSVSGLIASKRGDTTHQRLLRPRAALDVARDVCPEETFAPRINTSTRFEQAPLSARAAMWQRRRSERLHHAVVARCEAEMRECTFHPRTLRGLTALSQAHARETADSCTSPLASIVSSAEELLRRVDLEASAPLPESGRCAPLLYGDGKPPGTVPADILAVLEEAEQVSEALRLLPDTNLDLDLSLHTSTG</sequence>
<gene>
    <name evidence="1" type="ORF">LdCL_130005600</name>
</gene>
<dbReference type="VEuPathDB" id="TriTrypDB:LdBPK_130060.1"/>
<dbReference type="OrthoDB" id="272969at2759"/>
<evidence type="ECO:0000313" key="2">
    <source>
        <dbReference type="Proteomes" id="UP000274082"/>
    </source>
</evidence>